<dbReference type="SMART" id="SM00829">
    <property type="entry name" value="PKS_ER"/>
    <property type="match status" value="1"/>
</dbReference>
<evidence type="ECO:0000259" key="3">
    <source>
        <dbReference type="SMART" id="SM00829"/>
    </source>
</evidence>
<dbReference type="GO" id="GO:0003960">
    <property type="term" value="F:quinone reductase (NADPH) activity"/>
    <property type="evidence" value="ECO:0007669"/>
    <property type="project" value="TreeGrafter"/>
</dbReference>
<dbReference type="GO" id="GO:0005829">
    <property type="term" value="C:cytosol"/>
    <property type="evidence" value="ECO:0007669"/>
    <property type="project" value="TreeGrafter"/>
</dbReference>
<dbReference type="InterPro" id="IPR011032">
    <property type="entry name" value="GroES-like_sf"/>
</dbReference>
<dbReference type="KEGG" id="sarm:DVA86_26590"/>
<dbReference type="GO" id="GO:0008270">
    <property type="term" value="F:zinc ion binding"/>
    <property type="evidence" value="ECO:0007669"/>
    <property type="project" value="InterPro"/>
</dbReference>
<dbReference type="InterPro" id="IPR036291">
    <property type="entry name" value="NAD(P)-bd_dom_sf"/>
</dbReference>
<dbReference type="EMBL" id="CP031320">
    <property type="protein sequence ID" value="AXK35673.1"/>
    <property type="molecule type" value="Genomic_DNA"/>
</dbReference>
<dbReference type="SUPFAM" id="SSF51735">
    <property type="entry name" value="NAD(P)-binding Rossmann-fold domains"/>
    <property type="match status" value="1"/>
</dbReference>
<dbReference type="AlphaFoldDB" id="A0A345XVK7"/>
<dbReference type="SUPFAM" id="SSF50129">
    <property type="entry name" value="GroES-like"/>
    <property type="match status" value="1"/>
</dbReference>
<dbReference type="GO" id="GO:0070402">
    <property type="term" value="F:NADPH binding"/>
    <property type="evidence" value="ECO:0007669"/>
    <property type="project" value="TreeGrafter"/>
</dbReference>
<dbReference type="InterPro" id="IPR002364">
    <property type="entry name" value="Quin_OxRdtase/zeta-crystal_CS"/>
</dbReference>
<protein>
    <submittedName>
        <fullName evidence="4">Oxidoreductase</fullName>
    </submittedName>
</protein>
<dbReference type="PANTHER" id="PTHR48106">
    <property type="entry name" value="QUINONE OXIDOREDUCTASE PIG3-RELATED"/>
    <property type="match status" value="1"/>
</dbReference>
<dbReference type="Gene3D" id="3.90.180.10">
    <property type="entry name" value="Medium-chain alcohol dehydrogenases, catalytic domain"/>
    <property type="match status" value="1"/>
</dbReference>
<evidence type="ECO:0000313" key="4">
    <source>
        <dbReference type="EMBL" id="AXK35673.1"/>
    </source>
</evidence>
<accession>A0A345XVK7</accession>
<organism evidence="4 5">
    <name type="scientific">Streptomyces armeniacus</name>
    <dbReference type="NCBI Taxonomy" id="83291"/>
    <lineage>
        <taxon>Bacteria</taxon>
        <taxon>Bacillati</taxon>
        <taxon>Actinomycetota</taxon>
        <taxon>Actinomycetes</taxon>
        <taxon>Kitasatosporales</taxon>
        <taxon>Streptomycetaceae</taxon>
        <taxon>Streptomyces</taxon>
    </lineage>
</organism>
<reference evidence="4 5" key="1">
    <citation type="submission" date="2018-07" db="EMBL/GenBank/DDBJ databases">
        <title>Draft genome of the type strain Streptomyces armeniacus ATCC 15676.</title>
        <authorList>
            <person name="Labana P."/>
            <person name="Gosse J.T."/>
            <person name="Boddy C.N."/>
        </authorList>
    </citation>
    <scope>NUCLEOTIDE SEQUENCE [LARGE SCALE GENOMIC DNA]</scope>
    <source>
        <strain evidence="4 5">ATCC 15676</strain>
    </source>
</reference>
<dbReference type="Gene3D" id="3.40.50.720">
    <property type="entry name" value="NAD(P)-binding Rossmann-like Domain"/>
    <property type="match status" value="1"/>
</dbReference>
<keyword evidence="5" id="KW-1185">Reference proteome</keyword>
<name>A0A345XVK7_9ACTN</name>
<evidence type="ECO:0000313" key="5">
    <source>
        <dbReference type="Proteomes" id="UP000254425"/>
    </source>
</evidence>
<dbReference type="Pfam" id="PF13602">
    <property type="entry name" value="ADH_zinc_N_2"/>
    <property type="match status" value="1"/>
</dbReference>
<dbReference type="PANTHER" id="PTHR48106:SF13">
    <property type="entry name" value="QUINONE OXIDOREDUCTASE-RELATED"/>
    <property type="match status" value="1"/>
</dbReference>
<evidence type="ECO:0000256" key="1">
    <source>
        <dbReference type="ARBA" id="ARBA00022857"/>
    </source>
</evidence>
<gene>
    <name evidence="4" type="ORF">DVA86_26590</name>
</gene>
<dbReference type="InterPro" id="IPR013154">
    <property type="entry name" value="ADH-like_N"/>
</dbReference>
<sequence>MHAIRLHAFGPAENLVYEEVADPESGAGQVRIAVAAAGVHLIDTALREGLRLGPMPLPELPTVPGREVAGTVDAVGAGVPDSWLGTRVVAHLGQAPGGYAERAVVGTDALHVLPDGLGEQHAIAMIGTGRTVLGVLSGSTLGPSDTVLVLAAAGGMGALLVQYAKHAGALVAGAAGGPAKTGAAAKLGADLAVDYNRPGWPELLRSELGTDRPFSHVFDSVGGELGRAALDLVAPGGVHHAYGSAAAGFAADGAVSSGDAEAAARGITVRGLDGARMLERKRALEEESMAYAAAGTLVPLVQPFPLAEAARAHRALQERGTIGKVVLVP</sequence>
<evidence type="ECO:0000256" key="2">
    <source>
        <dbReference type="ARBA" id="ARBA00023002"/>
    </source>
</evidence>
<dbReference type="PROSITE" id="PS01162">
    <property type="entry name" value="QOR_ZETA_CRYSTAL"/>
    <property type="match status" value="1"/>
</dbReference>
<dbReference type="Pfam" id="PF08240">
    <property type="entry name" value="ADH_N"/>
    <property type="match status" value="1"/>
</dbReference>
<dbReference type="GO" id="GO:0035925">
    <property type="term" value="F:mRNA 3'-UTR AU-rich region binding"/>
    <property type="evidence" value="ECO:0007669"/>
    <property type="project" value="TreeGrafter"/>
</dbReference>
<feature type="domain" description="Enoyl reductase (ER)" evidence="3">
    <location>
        <begin position="10"/>
        <end position="327"/>
    </location>
</feature>
<dbReference type="InterPro" id="IPR020843">
    <property type="entry name" value="ER"/>
</dbReference>
<dbReference type="Proteomes" id="UP000254425">
    <property type="component" value="Chromosome"/>
</dbReference>
<proteinExistence type="predicted"/>
<keyword evidence="2" id="KW-0560">Oxidoreductase</keyword>
<dbReference type="RefSeq" id="WP_208881994.1">
    <property type="nucleotide sequence ID" value="NZ_CP031320.1"/>
</dbReference>
<keyword evidence="1" id="KW-0521">NADP</keyword>